<dbReference type="AlphaFoldDB" id="A0A834CFP2"/>
<comment type="caution">
    <text evidence="2">The sequence shown here is derived from an EMBL/GenBank/DDBJ whole genome shotgun (WGS) entry which is preliminary data.</text>
</comment>
<accession>A0A834CFP2</accession>
<dbReference type="Proteomes" id="UP000646548">
    <property type="component" value="Unassembled WGS sequence"/>
</dbReference>
<feature type="region of interest" description="Disordered" evidence="1">
    <location>
        <begin position="1"/>
        <end position="101"/>
    </location>
</feature>
<evidence type="ECO:0000256" key="1">
    <source>
        <dbReference type="SAM" id="MobiDB-lite"/>
    </source>
</evidence>
<evidence type="ECO:0000313" key="3">
    <source>
        <dbReference type="Proteomes" id="UP000646548"/>
    </source>
</evidence>
<gene>
    <name evidence="2" type="ORF">FQA47_006886</name>
</gene>
<proteinExistence type="predicted"/>
<organism evidence="2 3">
    <name type="scientific">Oryzias melastigma</name>
    <name type="common">Marine medaka</name>
    <dbReference type="NCBI Taxonomy" id="30732"/>
    <lineage>
        <taxon>Eukaryota</taxon>
        <taxon>Metazoa</taxon>
        <taxon>Chordata</taxon>
        <taxon>Craniata</taxon>
        <taxon>Vertebrata</taxon>
        <taxon>Euteleostomi</taxon>
        <taxon>Actinopterygii</taxon>
        <taxon>Neopterygii</taxon>
        <taxon>Teleostei</taxon>
        <taxon>Neoteleostei</taxon>
        <taxon>Acanthomorphata</taxon>
        <taxon>Ovalentaria</taxon>
        <taxon>Atherinomorphae</taxon>
        <taxon>Beloniformes</taxon>
        <taxon>Adrianichthyidae</taxon>
        <taxon>Oryziinae</taxon>
        <taxon>Oryzias</taxon>
    </lineage>
</organism>
<sequence length="101" mass="10895">MTAGVSAVLPTDEQPIQMFSDPQELRDHVPPGPAGLLGHCAPQETSKADRSSRRAAGARRSEHVRSCGPSIRIDPRVPPPDLLPVARSSSQAETDYQNKSR</sequence>
<name>A0A834CFP2_ORYME</name>
<reference evidence="2" key="1">
    <citation type="journal article" name="BMC Genomics">
        <title>Long-read sequencing and de novo genome assembly of marine medaka (Oryzias melastigma).</title>
        <authorList>
            <person name="Liang P."/>
            <person name="Saqib H.S.A."/>
            <person name="Ni X."/>
            <person name="Shen Y."/>
        </authorList>
    </citation>
    <scope>NUCLEOTIDE SEQUENCE</scope>
    <source>
        <strain evidence="2">Bigg-433</strain>
    </source>
</reference>
<protein>
    <submittedName>
        <fullName evidence="2">Uncharacterized protein</fullName>
    </submittedName>
</protein>
<dbReference type="EMBL" id="WKFB01000298">
    <property type="protein sequence ID" value="KAF6727743.1"/>
    <property type="molecule type" value="Genomic_DNA"/>
</dbReference>
<evidence type="ECO:0000313" key="2">
    <source>
        <dbReference type="EMBL" id="KAF6727743.1"/>
    </source>
</evidence>